<dbReference type="PROSITE" id="PS00893">
    <property type="entry name" value="NUDIX_BOX"/>
    <property type="match status" value="1"/>
</dbReference>
<dbReference type="PROSITE" id="PS51462">
    <property type="entry name" value="NUDIX"/>
    <property type="match status" value="1"/>
</dbReference>
<evidence type="ECO:0000313" key="5">
    <source>
        <dbReference type="Proteomes" id="UP001501047"/>
    </source>
</evidence>
<organism evidence="4 5">
    <name type="scientific">Clostridium subterminale</name>
    <dbReference type="NCBI Taxonomy" id="1550"/>
    <lineage>
        <taxon>Bacteria</taxon>
        <taxon>Bacillati</taxon>
        <taxon>Bacillota</taxon>
        <taxon>Clostridia</taxon>
        <taxon>Eubacteriales</taxon>
        <taxon>Clostridiaceae</taxon>
        <taxon>Clostridium</taxon>
    </lineage>
</organism>
<feature type="domain" description="Nudix hydrolase" evidence="3">
    <location>
        <begin position="13"/>
        <end position="144"/>
    </location>
</feature>
<dbReference type="InterPro" id="IPR015797">
    <property type="entry name" value="NUDIX_hydrolase-like_dom_sf"/>
</dbReference>
<keyword evidence="2" id="KW-0378">Hydrolase</keyword>
<comment type="caution">
    <text evidence="4">The sequence shown here is derived from an EMBL/GenBank/DDBJ whole genome shotgun (WGS) entry which is preliminary data.</text>
</comment>
<evidence type="ECO:0000256" key="1">
    <source>
        <dbReference type="ARBA" id="ARBA00005582"/>
    </source>
</evidence>
<protein>
    <submittedName>
        <fullName evidence="4">NUDIX domain-containing protein</fullName>
    </submittedName>
</protein>
<dbReference type="InterPro" id="IPR000086">
    <property type="entry name" value="NUDIX_hydrolase_dom"/>
</dbReference>
<evidence type="ECO:0000313" key="4">
    <source>
        <dbReference type="EMBL" id="GAA0777544.1"/>
    </source>
</evidence>
<name>A0ABP3W8B6_CLOSU</name>
<accession>A0ABP3W8B6</accession>
<dbReference type="EMBL" id="BAAACI010000008">
    <property type="protein sequence ID" value="GAA0777544.1"/>
    <property type="molecule type" value="Genomic_DNA"/>
</dbReference>
<proteinExistence type="inferred from homology"/>
<dbReference type="Gene3D" id="3.90.79.10">
    <property type="entry name" value="Nucleoside Triphosphate Pyrophosphohydrolase"/>
    <property type="match status" value="1"/>
</dbReference>
<dbReference type="InterPro" id="IPR014078">
    <property type="entry name" value="Nudix_YtkD"/>
</dbReference>
<dbReference type="SUPFAM" id="SSF55811">
    <property type="entry name" value="Nudix"/>
    <property type="match status" value="1"/>
</dbReference>
<dbReference type="PANTHER" id="PTHR43736">
    <property type="entry name" value="ADP-RIBOSE PYROPHOSPHATASE"/>
    <property type="match status" value="1"/>
</dbReference>
<dbReference type="PANTHER" id="PTHR43736:SF1">
    <property type="entry name" value="DIHYDRONEOPTERIN TRIPHOSPHATE DIPHOSPHATASE"/>
    <property type="match status" value="1"/>
</dbReference>
<sequence>MKVNFYKFNEVEEYKLKFAVIMARYMNQWIFVKHKERDTWEIPGGHREENESIKDTAHRELREETGAIKFKLNAISIYSVVRESNDTDDYDESYGALFFADIEELGQLPNLEIVEICLFNNQPKNLTYPLIQPHLFNKVSRVYTLDNGSRFNRI</sequence>
<dbReference type="RefSeq" id="WP_343827602.1">
    <property type="nucleotide sequence ID" value="NZ_BAAACI010000008.1"/>
</dbReference>
<reference evidence="5" key="1">
    <citation type="journal article" date="2019" name="Int. J. Syst. Evol. Microbiol.">
        <title>The Global Catalogue of Microorganisms (GCM) 10K type strain sequencing project: providing services to taxonomists for standard genome sequencing and annotation.</title>
        <authorList>
            <consortium name="The Broad Institute Genomics Platform"/>
            <consortium name="The Broad Institute Genome Sequencing Center for Infectious Disease"/>
            <person name="Wu L."/>
            <person name="Ma J."/>
        </authorList>
    </citation>
    <scope>NUCLEOTIDE SEQUENCE [LARGE SCALE GENOMIC DNA]</scope>
    <source>
        <strain evidence="5">JCM 1417</strain>
    </source>
</reference>
<keyword evidence="5" id="KW-1185">Reference proteome</keyword>
<dbReference type="CDD" id="cd04665">
    <property type="entry name" value="NUDIX_RppH"/>
    <property type="match status" value="1"/>
</dbReference>
<comment type="similarity">
    <text evidence="1">Belongs to the Nudix hydrolase family.</text>
</comment>
<dbReference type="Pfam" id="PF00293">
    <property type="entry name" value="NUDIX"/>
    <property type="match status" value="1"/>
</dbReference>
<evidence type="ECO:0000259" key="3">
    <source>
        <dbReference type="PROSITE" id="PS51462"/>
    </source>
</evidence>
<dbReference type="InterPro" id="IPR020084">
    <property type="entry name" value="NUDIX_hydrolase_CS"/>
</dbReference>
<gene>
    <name evidence="4" type="ORF">GCM10008908_32830</name>
</gene>
<dbReference type="Proteomes" id="UP001501047">
    <property type="component" value="Unassembled WGS sequence"/>
</dbReference>
<evidence type="ECO:0000256" key="2">
    <source>
        <dbReference type="ARBA" id="ARBA00022801"/>
    </source>
</evidence>